<keyword evidence="2" id="KW-1185">Reference proteome</keyword>
<dbReference type="FunCoup" id="G8ZNB1">
    <property type="interactions" value="240"/>
</dbReference>
<dbReference type="RefSeq" id="XP_003679316.1">
    <property type="nucleotide sequence ID" value="XM_003679268.1"/>
</dbReference>
<dbReference type="KEGG" id="tdl:TDEL_0A07730"/>
<gene>
    <name evidence="1" type="primary">TDEL0A07730</name>
    <name evidence="1" type="ORF">TDEL_0A07730</name>
</gene>
<name>G8ZNB1_TORDE</name>
<dbReference type="OrthoDB" id="4067598at2759"/>
<reference evidence="1 2" key="1">
    <citation type="journal article" date="2011" name="Proc. Natl. Acad. Sci. U.S.A.">
        <title>Evolutionary erosion of yeast sex chromosomes by mating-type switching accidents.</title>
        <authorList>
            <person name="Gordon J.L."/>
            <person name="Armisen D."/>
            <person name="Proux-Wera E."/>
            <person name="Oheigeartaigh S.S."/>
            <person name="Byrne K.P."/>
            <person name="Wolfe K.H."/>
        </authorList>
    </citation>
    <scope>NUCLEOTIDE SEQUENCE [LARGE SCALE GENOMIC DNA]</scope>
    <source>
        <strain evidence="2">ATCC 10662 / CBS 1146 / NBRC 0425 / NCYC 2629 / NRRL Y-866</strain>
    </source>
</reference>
<dbReference type="Proteomes" id="UP000005627">
    <property type="component" value="Chromosome 1"/>
</dbReference>
<dbReference type="GO" id="GO:0140671">
    <property type="term" value="C:ADA complex"/>
    <property type="evidence" value="ECO:0007669"/>
    <property type="project" value="EnsemblFungi"/>
</dbReference>
<evidence type="ECO:0000313" key="2">
    <source>
        <dbReference type="Proteomes" id="UP000005627"/>
    </source>
</evidence>
<dbReference type="GeneID" id="11503035"/>
<dbReference type="EMBL" id="HE616742">
    <property type="protein sequence ID" value="CCE90105.1"/>
    <property type="molecule type" value="Genomic_DNA"/>
</dbReference>
<dbReference type="eggNOG" id="ENOG502S8R2">
    <property type="taxonomic scope" value="Eukaryota"/>
</dbReference>
<sequence length="124" mass="14425">MLTSQAVCDSVREFQRQELAQNDDYSTLAQHKGHLEARLLRHQYLSKRLQLLYAQIDKTRNYQEFVDVLMNSRSLLREIFTMEAQGRRANSAEPEVDWSKFGVDLQAYVGNDDQLLALYNDGLL</sequence>
<dbReference type="InParanoid" id="G8ZNB1"/>
<dbReference type="AlphaFoldDB" id="G8ZNB1"/>
<dbReference type="HOGENOM" id="CLU_152070_0_0_1"/>
<evidence type="ECO:0000313" key="1">
    <source>
        <dbReference type="EMBL" id="CCE90105.1"/>
    </source>
</evidence>
<dbReference type="GO" id="GO:0045944">
    <property type="term" value="P:positive regulation of transcription by RNA polymerase II"/>
    <property type="evidence" value="ECO:0007669"/>
    <property type="project" value="EnsemblFungi"/>
</dbReference>
<protein>
    <submittedName>
        <fullName evidence="1">Uncharacterized protein</fullName>
    </submittedName>
</protein>
<dbReference type="STRING" id="1076872.G8ZNB1"/>
<accession>G8ZNB1</accession>
<proteinExistence type="predicted"/>
<organism evidence="1 2">
    <name type="scientific">Torulaspora delbrueckii</name>
    <name type="common">Yeast</name>
    <name type="synonym">Candida colliculosa</name>
    <dbReference type="NCBI Taxonomy" id="4950"/>
    <lineage>
        <taxon>Eukaryota</taxon>
        <taxon>Fungi</taxon>
        <taxon>Dikarya</taxon>
        <taxon>Ascomycota</taxon>
        <taxon>Saccharomycotina</taxon>
        <taxon>Saccharomycetes</taxon>
        <taxon>Saccharomycetales</taxon>
        <taxon>Saccharomycetaceae</taxon>
        <taxon>Torulaspora</taxon>
    </lineage>
</organism>